<accession>A0A5J4UAW5</accession>
<dbReference type="AlphaFoldDB" id="A0A5J4UAW5"/>
<feature type="non-terminal residue" evidence="2">
    <location>
        <position position="255"/>
    </location>
</feature>
<proteinExistence type="predicted"/>
<organism evidence="2 3">
    <name type="scientific">Streblomastix strix</name>
    <dbReference type="NCBI Taxonomy" id="222440"/>
    <lineage>
        <taxon>Eukaryota</taxon>
        <taxon>Metamonada</taxon>
        <taxon>Preaxostyla</taxon>
        <taxon>Oxymonadida</taxon>
        <taxon>Streblomastigidae</taxon>
        <taxon>Streblomastix</taxon>
    </lineage>
</organism>
<evidence type="ECO:0000313" key="2">
    <source>
        <dbReference type="EMBL" id="KAA6367051.1"/>
    </source>
</evidence>
<sequence>MITALLLAFFVLVSSYQIALNPQSIHESNEIVEYYVNLQGQANNCGISQNRPYSGFPIVDIVAEEDAQIKLEEQYQSIGQIIISFSNFSIDFADLFIQIDDDGSSLKFSSCNIFRNAGNTAINSHSLVIIDRGSLILEKLNINGNNLEGNEALIQSSQPLLIQFTSLNITNISLIPGNTSPLLLSVTYNQTNPLNNDDSSTKPIILIENSEITQNTLAPIQESCAIQIEGLKPQQILIKNSTINNRSPPNNDKQY</sequence>
<name>A0A5J4UAW5_9EUKA</name>
<dbReference type="EMBL" id="SNRW01018737">
    <property type="protein sequence ID" value="KAA6367051.1"/>
    <property type="molecule type" value="Genomic_DNA"/>
</dbReference>
<reference evidence="2 3" key="1">
    <citation type="submission" date="2019-03" db="EMBL/GenBank/DDBJ databases">
        <title>Single cell metagenomics reveals metabolic interactions within the superorganism composed of flagellate Streblomastix strix and complex community of Bacteroidetes bacteria on its surface.</title>
        <authorList>
            <person name="Treitli S.C."/>
            <person name="Kolisko M."/>
            <person name="Husnik F."/>
            <person name="Keeling P."/>
            <person name="Hampl V."/>
        </authorList>
    </citation>
    <scope>NUCLEOTIDE SEQUENCE [LARGE SCALE GENOMIC DNA]</scope>
    <source>
        <strain evidence="2">ST1C</strain>
    </source>
</reference>
<evidence type="ECO:0008006" key="4">
    <source>
        <dbReference type="Google" id="ProtNLM"/>
    </source>
</evidence>
<gene>
    <name evidence="2" type="ORF">EZS28_037422</name>
</gene>
<protein>
    <recommendedName>
        <fullName evidence="4">Right handed beta helix domain-containing protein</fullName>
    </recommendedName>
</protein>
<keyword evidence="1" id="KW-0732">Signal</keyword>
<evidence type="ECO:0000256" key="1">
    <source>
        <dbReference type="SAM" id="SignalP"/>
    </source>
</evidence>
<feature type="chain" id="PRO_5023912001" description="Right handed beta helix domain-containing protein" evidence="1">
    <location>
        <begin position="16"/>
        <end position="255"/>
    </location>
</feature>
<feature type="signal peptide" evidence="1">
    <location>
        <begin position="1"/>
        <end position="15"/>
    </location>
</feature>
<comment type="caution">
    <text evidence="2">The sequence shown here is derived from an EMBL/GenBank/DDBJ whole genome shotgun (WGS) entry which is preliminary data.</text>
</comment>
<dbReference type="Proteomes" id="UP000324800">
    <property type="component" value="Unassembled WGS sequence"/>
</dbReference>
<evidence type="ECO:0000313" key="3">
    <source>
        <dbReference type="Proteomes" id="UP000324800"/>
    </source>
</evidence>